<feature type="domain" description="NodB homology" evidence="1">
    <location>
        <begin position="2"/>
        <end position="261"/>
    </location>
</feature>
<dbReference type="EMBL" id="VLJN01000015">
    <property type="protein sequence ID" value="TWG85952.1"/>
    <property type="molecule type" value="Genomic_DNA"/>
</dbReference>
<dbReference type="AlphaFoldDB" id="A0A562BLH7"/>
<protein>
    <submittedName>
        <fullName evidence="2">Peptidoglycan/xylan/chitin deacetylase (PgdA/CDA1 family)</fullName>
    </submittedName>
</protein>
<evidence type="ECO:0000313" key="2">
    <source>
        <dbReference type="EMBL" id="TWG85952.1"/>
    </source>
</evidence>
<dbReference type="SUPFAM" id="SSF88713">
    <property type="entry name" value="Glycoside hydrolase/deacetylase"/>
    <property type="match status" value="1"/>
</dbReference>
<dbReference type="GO" id="GO:0005975">
    <property type="term" value="P:carbohydrate metabolic process"/>
    <property type="evidence" value="ECO:0007669"/>
    <property type="project" value="InterPro"/>
</dbReference>
<gene>
    <name evidence="2" type="ORF">L602_002200000070</name>
</gene>
<reference evidence="2 3" key="1">
    <citation type="submission" date="2019-07" db="EMBL/GenBank/DDBJ databases">
        <title>Genome sequencing of lignin-degrading bacterial isolates.</title>
        <authorList>
            <person name="Gladden J."/>
        </authorList>
    </citation>
    <scope>NUCLEOTIDE SEQUENCE [LARGE SCALE GENOMIC DNA]</scope>
    <source>
        <strain evidence="2 3">J11</strain>
    </source>
</reference>
<evidence type="ECO:0000259" key="1">
    <source>
        <dbReference type="PROSITE" id="PS51677"/>
    </source>
</evidence>
<keyword evidence="3" id="KW-1185">Reference proteome</keyword>
<dbReference type="InterPro" id="IPR002509">
    <property type="entry name" value="NODB_dom"/>
</dbReference>
<dbReference type="PROSITE" id="PS51677">
    <property type="entry name" value="NODB"/>
    <property type="match status" value="1"/>
</dbReference>
<dbReference type="Gene3D" id="3.20.20.370">
    <property type="entry name" value="Glycoside hydrolase/deacetylase"/>
    <property type="match status" value="1"/>
</dbReference>
<name>A0A562BLH7_9BURK</name>
<dbReference type="Proteomes" id="UP000318141">
    <property type="component" value="Unassembled WGS sequence"/>
</dbReference>
<dbReference type="InterPro" id="IPR011330">
    <property type="entry name" value="Glyco_hydro/deAcase_b/a-brl"/>
</dbReference>
<accession>A0A562BLH7</accession>
<dbReference type="GO" id="GO:0016810">
    <property type="term" value="F:hydrolase activity, acting on carbon-nitrogen (but not peptide) bonds"/>
    <property type="evidence" value="ECO:0007669"/>
    <property type="project" value="InterPro"/>
</dbReference>
<organism evidence="2 3">
    <name type="scientific">Cupriavidus gilardii J11</name>
    <dbReference type="NCBI Taxonomy" id="936133"/>
    <lineage>
        <taxon>Bacteria</taxon>
        <taxon>Pseudomonadati</taxon>
        <taxon>Pseudomonadota</taxon>
        <taxon>Betaproteobacteria</taxon>
        <taxon>Burkholderiales</taxon>
        <taxon>Burkholderiaceae</taxon>
        <taxon>Cupriavidus</taxon>
    </lineage>
</organism>
<comment type="caution">
    <text evidence="2">The sequence shown here is derived from an EMBL/GenBank/DDBJ whole genome shotgun (WGS) entry which is preliminary data.</text>
</comment>
<proteinExistence type="predicted"/>
<sequence length="297" mass="32687">MATIALKVDVDTLRGTREGVPMLLQLLRDAHAQATFLFSLGPDHTGWALRRVLQPGFLSKVSRTSVVSHYGLRTLMYGVLLPGPDIGKRAADPMRAARDAGHECGLHTWDHVYWQDNVRSRDAAWTREQMTLAWKRFVDVFGAAPATHGAAGWQMNAAAFRQIDEWGMAYASDGRGTAPYVPVVDGQACRHVQMPTTLPTLDELLGRDGVDEHNVERALLSRTAEGGDHVFTLHAELEGGKLAPVFARLLRGWREQGHALVSMGTMYRGLDAERLPRLPVTWGTVPGRSGELIVQPA</sequence>
<evidence type="ECO:0000313" key="3">
    <source>
        <dbReference type="Proteomes" id="UP000318141"/>
    </source>
</evidence>
<dbReference type="OrthoDB" id="5589314at2"/>